<accession>A0ABR4BJ26</accession>
<keyword evidence="3" id="KW-1185">Reference proteome</keyword>
<sequence>MRLIFISTAVFLFPFSLAALVPPELSEYFFPKEPLVANFHGLQIAQLGQYIATNDTTLPPQIDVLANSKWSPYLLLMIDPDYNKTVPTSVVLHTIVGNLTASPHPFNASNQTTKPGVISPAFNTSFVPLHTSSPALAPYIHPLPQPGQPTHNYTLLLFRQPFDFSVPAAFQSFLPLKLSNVYTRTNFPLLDFVRESGLRQPIASSWFRLILDGNATSTAHETTTSTG</sequence>
<keyword evidence="1" id="KW-0732">Signal</keyword>
<evidence type="ECO:0008006" key="4">
    <source>
        <dbReference type="Google" id="ProtNLM"/>
    </source>
</evidence>
<dbReference type="Pfam" id="PF01161">
    <property type="entry name" value="PBP"/>
    <property type="match status" value="1"/>
</dbReference>
<dbReference type="InterPro" id="IPR036610">
    <property type="entry name" value="PEBP-like_sf"/>
</dbReference>
<gene>
    <name evidence="2" type="ORF">ABVK25_002203</name>
</gene>
<dbReference type="Gene3D" id="3.90.280.10">
    <property type="entry name" value="PEBP-like"/>
    <property type="match status" value="1"/>
</dbReference>
<evidence type="ECO:0000256" key="1">
    <source>
        <dbReference type="SAM" id="SignalP"/>
    </source>
</evidence>
<dbReference type="EMBL" id="JBHFEH010000004">
    <property type="protein sequence ID" value="KAL2057819.1"/>
    <property type="molecule type" value="Genomic_DNA"/>
</dbReference>
<dbReference type="SUPFAM" id="SSF49777">
    <property type="entry name" value="PEBP-like"/>
    <property type="match status" value="1"/>
</dbReference>
<protein>
    <recommendedName>
        <fullName evidence="4">PEBP-like protein</fullName>
    </recommendedName>
</protein>
<organism evidence="2 3">
    <name type="scientific">Lepraria finkii</name>
    <dbReference type="NCBI Taxonomy" id="1340010"/>
    <lineage>
        <taxon>Eukaryota</taxon>
        <taxon>Fungi</taxon>
        <taxon>Dikarya</taxon>
        <taxon>Ascomycota</taxon>
        <taxon>Pezizomycotina</taxon>
        <taxon>Lecanoromycetes</taxon>
        <taxon>OSLEUM clade</taxon>
        <taxon>Lecanoromycetidae</taxon>
        <taxon>Lecanorales</taxon>
        <taxon>Lecanorineae</taxon>
        <taxon>Stereocaulaceae</taxon>
        <taxon>Lepraria</taxon>
    </lineage>
</organism>
<reference evidence="2 3" key="1">
    <citation type="submission" date="2024-09" db="EMBL/GenBank/DDBJ databases">
        <title>Rethinking Asexuality: The Enigmatic Case of Functional Sexual Genes in Lepraria (Stereocaulaceae).</title>
        <authorList>
            <person name="Doellman M."/>
            <person name="Sun Y."/>
            <person name="Barcenas-Pena A."/>
            <person name="Lumbsch H.T."/>
            <person name="Grewe F."/>
        </authorList>
    </citation>
    <scope>NUCLEOTIDE SEQUENCE [LARGE SCALE GENOMIC DNA]</scope>
    <source>
        <strain evidence="2 3">Grewe 0041</strain>
    </source>
</reference>
<dbReference type="InterPro" id="IPR008914">
    <property type="entry name" value="PEBP"/>
</dbReference>
<dbReference type="PANTHER" id="PTHR11362:SF82">
    <property type="entry name" value="PHOSPHATIDYLETHANOLAMINE-BINDING PROTEIN 4"/>
    <property type="match status" value="1"/>
</dbReference>
<feature type="chain" id="PRO_5046813366" description="PEBP-like protein" evidence="1">
    <location>
        <begin position="19"/>
        <end position="227"/>
    </location>
</feature>
<evidence type="ECO:0000313" key="2">
    <source>
        <dbReference type="EMBL" id="KAL2057819.1"/>
    </source>
</evidence>
<dbReference type="PANTHER" id="PTHR11362">
    <property type="entry name" value="PHOSPHATIDYLETHANOLAMINE-BINDING PROTEIN"/>
    <property type="match status" value="1"/>
</dbReference>
<dbReference type="CDD" id="cd00866">
    <property type="entry name" value="PEBP_euk"/>
    <property type="match status" value="1"/>
</dbReference>
<dbReference type="Proteomes" id="UP001590951">
    <property type="component" value="Unassembled WGS sequence"/>
</dbReference>
<proteinExistence type="predicted"/>
<evidence type="ECO:0000313" key="3">
    <source>
        <dbReference type="Proteomes" id="UP001590951"/>
    </source>
</evidence>
<dbReference type="InterPro" id="IPR035810">
    <property type="entry name" value="PEBP_euk"/>
</dbReference>
<feature type="signal peptide" evidence="1">
    <location>
        <begin position="1"/>
        <end position="18"/>
    </location>
</feature>
<comment type="caution">
    <text evidence="2">The sequence shown here is derived from an EMBL/GenBank/DDBJ whole genome shotgun (WGS) entry which is preliminary data.</text>
</comment>
<name>A0ABR4BJ26_9LECA</name>